<protein>
    <submittedName>
        <fullName evidence="1">Uncharacterized protein</fullName>
    </submittedName>
</protein>
<dbReference type="AlphaFoldDB" id="A0A0M8NWG2"/>
<comment type="caution">
    <text evidence="1">The sequence shown here is derived from an EMBL/GenBank/DDBJ whole genome shotgun (WGS) entry which is preliminary data.</text>
</comment>
<reference evidence="1 2" key="1">
    <citation type="submission" date="2015-08" db="EMBL/GenBank/DDBJ databases">
        <title>Genome sequencing of Penicillium nordicum.</title>
        <authorList>
            <person name="Nguyen H.D."/>
            <person name="Seifert K.A."/>
        </authorList>
    </citation>
    <scope>NUCLEOTIDE SEQUENCE [LARGE SCALE GENOMIC DNA]</scope>
    <source>
        <strain evidence="1 2">DAOMC 185683</strain>
    </source>
</reference>
<evidence type="ECO:0000313" key="1">
    <source>
        <dbReference type="EMBL" id="KOS38747.1"/>
    </source>
</evidence>
<organism evidence="1 2">
    <name type="scientific">Penicillium nordicum</name>
    <dbReference type="NCBI Taxonomy" id="229535"/>
    <lineage>
        <taxon>Eukaryota</taxon>
        <taxon>Fungi</taxon>
        <taxon>Dikarya</taxon>
        <taxon>Ascomycota</taxon>
        <taxon>Pezizomycotina</taxon>
        <taxon>Eurotiomycetes</taxon>
        <taxon>Eurotiomycetidae</taxon>
        <taxon>Eurotiales</taxon>
        <taxon>Aspergillaceae</taxon>
        <taxon>Penicillium</taxon>
    </lineage>
</organism>
<proteinExistence type="predicted"/>
<gene>
    <name evidence="1" type="ORF">ACN38_g10412</name>
</gene>
<dbReference type="Proteomes" id="UP000037696">
    <property type="component" value="Unassembled WGS sequence"/>
</dbReference>
<name>A0A0M8NWG2_9EURO</name>
<keyword evidence="2" id="KW-1185">Reference proteome</keyword>
<evidence type="ECO:0000313" key="2">
    <source>
        <dbReference type="Proteomes" id="UP000037696"/>
    </source>
</evidence>
<dbReference type="EMBL" id="LHQQ01000236">
    <property type="protein sequence ID" value="KOS38747.1"/>
    <property type="molecule type" value="Genomic_DNA"/>
</dbReference>
<accession>A0A0M8NWG2</accession>
<sequence length="86" mass="10446">MAILVQNREQRKVFKFQLLVQLNVDQRVHGRYLKFGLLPGFVSDKSPHLPLYLIFLPRFPSHFPSNIYNIYNIYTHHRCRLHYVRH</sequence>